<evidence type="ECO:0000313" key="1">
    <source>
        <dbReference type="EMBL" id="QND73147.1"/>
    </source>
</evidence>
<name>A0A7G6U2B5_9BRAD</name>
<dbReference type="SUPFAM" id="SSF46955">
    <property type="entry name" value="Putative DNA-binding domain"/>
    <property type="match status" value="1"/>
</dbReference>
<dbReference type="AlphaFoldDB" id="A0A7G6U2B5"/>
<dbReference type="KEGG" id="trb:HB776_19495"/>
<reference evidence="2" key="1">
    <citation type="journal article" date="2020" name="Mol. Plant Microbe">
        <title>Rhizobial microsymbionts of the narrowly endemic Oxytropis species growing in Kamchatka are characterized by significant genetic diversity and possess a set of genes that are associated with T3SS and T6SS secretion systems and can affect the development of symbiosis.</title>
        <authorList>
            <person name="Safronova V."/>
            <person name="Guro P."/>
            <person name="Sazanova A."/>
            <person name="Kuznetsova I."/>
            <person name="Belimov A."/>
            <person name="Yakubov V."/>
            <person name="Chirak E."/>
            <person name="Afonin A."/>
            <person name="Gogolev Y."/>
            <person name="Andronov E."/>
            <person name="Tikhonovich I."/>
        </authorList>
    </citation>
    <scope>NUCLEOTIDE SEQUENCE [LARGE SCALE GENOMIC DNA]</scope>
    <source>
        <strain evidence="2">581</strain>
    </source>
</reference>
<gene>
    <name evidence="1" type="ORF">HB776_19495</name>
</gene>
<organism evidence="1 2">
    <name type="scientific">Tardiphaga robiniae</name>
    <dbReference type="NCBI Taxonomy" id="943830"/>
    <lineage>
        <taxon>Bacteria</taxon>
        <taxon>Pseudomonadati</taxon>
        <taxon>Pseudomonadota</taxon>
        <taxon>Alphaproteobacteria</taxon>
        <taxon>Hyphomicrobiales</taxon>
        <taxon>Nitrobacteraceae</taxon>
        <taxon>Tardiphaga</taxon>
    </lineage>
</organism>
<dbReference type="InterPro" id="IPR009061">
    <property type="entry name" value="DNA-bd_dom_put_sf"/>
</dbReference>
<protein>
    <recommendedName>
        <fullName evidence="3">Helix-turn-helix domain-containing protein</fullName>
    </recommendedName>
</protein>
<accession>A0A7G6U2B5</accession>
<dbReference type="EMBL" id="CP050292">
    <property type="protein sequence ID" value="QND73147.1"/>
    <property type="molecule type" value="Genomic_DNA"/>
</dbReference>
<dbReference type="RefSeq" id="WP_184511989.1">
    <property type="nucleotide sequence ID" value="NZ_CP050292.1"/>
</dbReference>
<sequence>MSESFLSRRKIAARAGFSPNTLKNYAERGLGPEFIQVANGACRYSISAFDAWLAQHKNGGTQ</sequence>
<evidence type="ECO:0000313" key="2">
    <source>
        <dbReference type="Proteomes" id="UP000515291"/>
    </source>
</evidence>
<evidence type="ECO:0008006" key="3">
    <source>
        <dbReference type="Google" id="ProtNLM"/>
    </source>
</evidence>
<dbReference type="Proteomes" id="UP000515291">
    <property type="component" value="Chromosome"/>
</dbReference>
<proteinExistence type="predicted"/>